<dbReference type="OrthoDB" id="5087009at2759"/>
<dbReference type="EMBL" id="NKCI01000003">
    <property type="protein sequence ID" value="RSL72832.1"/>
    <property type="molecule type" value="Genomic_DNA"/>
</dbReference>
<sequence>MNEAAPPLDGLERAEQSVKIREVPSGRHGPWSDVGCKAFALEAGRACEAKRERGISLRRRKKPLSRSPRRQLHVCFLLRGTSGINAGSCHAWRRKLSKGKKSMLGQGFTGRVWG</sequence>
<gene>
    <name evidence="2" type="ORF">CEP54_000754</name>
</gene>
<proteinExistence type="predicted"/>
<accession>A0A428R5M6</accession>
<feature type="compositionally biased region" description="Basic and acidic residues" evidence="1">
    <location>
        <begin position="10"/>
        <end position="25"/>
    </location>
</feature>
<dbReference type="AlphaFoldDB" id="A0A428R5M6"/>
<evidence type="ECO:0000256" key="1">
    <source>
        <dbReference type="SAM" id="MobiDB-lite"/>
    </source>
</evidence>
<name>A0A428R5M6_9HYPO</name>
<keyword evidence="3" id="KW-1185">Reference proteome</keyword>
<dbReference type="Proteomes" id="UP000288168">
    <property type="component" value="Unassembled WGS sequence"/>
</dbReference>
<evidence type="ECO:0000313" key="2">
    <source>
        <dbReference type="EMBL" id="RSL72832.1"/>
    </source>
</evidence>
<feature type="region of interest" description="Disordered" evidence="1">
    <location>
        <begin position="1"/>
        <end position="28"/>
    </location>
</feature>
<organism evidence="2 3">
    <name type="scientific">Fusarium duplospermum</name>
    <dbReference type="NCBI Taxonomy" id="1325734"/>
    <lineage>
        <taxon>Eukaryota</taxon>
        <taxon>Fungi</taxon>
        <taxon>Dikarya</taxon>
        <taxon>Ascomycota</taxon>
        <taxon>Pezizomycotina</taxon>
        <taxon>Sordariomycetes</taxon>
        <taxon>Hypocreomycetidae</taxon>
        <taxon>Hypocreales</taxon>
        <taxon>Nectriaceae</taxon>
        <taxon>Fusarium</taxon>
        <taxon>Fusarium solani species complex</taxon>
    </lineage>
</organism>
<comment type="caution">
    <text evidence="2">The sequence shown here is derived from an EMBL/GenBank/DDBJ whole genome shotgun (WGS) entry which is preliminary data.</text>
</comment>
<protein>
    <submittedName>
        <fullName evidence="2">Uncharacterized protein</fullName>
    </submittedName>
</protein>
<reference evidence="2 3" key="1">
    <citation type="submission" date="2017-06" db="EMBL/GenBank/DDBJ databases">
        <title>Comparative genomic analysis of Ambrosia Fusariam Clade fungi.</title>
        <authorList>
            <person name="Stajich J.E."/>
            <person name="Carrillo J."/>
            <person name="Kijimoto T."/>
            <person name="Eskalen A."/>
            <person name="O'Donnell K."/>
            <person name="Kasson M."/>
        </authorList>
    </citation>
    <scope>NUCLEOTIDE SEQUENCE [LARGE SCALE GENOMIC DNA]</scope>
    <source>
        <strain evidence="2 3">NRRL62584</strain>
    </source>
</reference>
<evidence type="ECO:0000313" key="3">
    <source>
        <dbReference type="Proteomes" id="UP000288168"/>
    </source>
</evidence>